<organism evidence="2">
    <name type="scientific">Tetraselmis sp. GSL018</name>
    <dbReference type="NCBI Taxonomy" id="582737"/>
    <lineage>
        <taxon>Eukaryota</taxon>
        <taxon>Viridiplantae</taxon>
        <taxon>Chlorophyta</taxon>
        <taxon>core chlorophytes</taxon>
        <taxon>Chlorodendrophyceae</taxon>
        <taxon>Chlorodendrales</taxon>
        <taxon>Chlorodendraceae</taxon>
        <taxon>Tetraselmis</taxon>
    </lineage>
</organism>
<feature type="transmembrane region" description="Helical" evidence="1">
    <location>
        <begin position="112"/>
        <end position="129"/>
    </location>
</feature>
<keyword evidence="1" id="KW-1133">Transmembrane helix</keyword>
<accession>A0A061QVE8</accession>
<evidence type="ECO:0000313" key="2">
    <source>
        <dbReference type="EMBL" id="JAC62454.1"/>
    </source>
</evidence>
<dbReference type="EMBL" id="GBEZ01024543">
    <property type="protein sequence ID" value="JAC62454.1"/>
    <property type="molecule type" value="Transcribed_RNA"/>
</dbReference>
<feature type="transmembrane region" description="Helical" evidence="1">
    <location>
        <begin position="135"/>
        <end position="154"/>
    </location>
</feature>
<sequence>MSGIETLSDALLHPFSFLLSTGFVVITTSEDQWVALPFYSAFVSWVLTLYLHVIVPATLSDWQACLKELRRLGSRARRGISISATFQIQNSSALAADFQAYRKTVRWKTIDFFLLFFTTALSIKMFFMPDVCNRTFVYCACVPMVSITSARAFWRQRGRWADSALRLALLGVVWTLHISSSLINWPDRCRAPLSTWNNNLAIATRSFLHSFSLLCLNNIDLVFAPGVCLLHTIAQSLRLAILVVAHWPDLVDGQSGWQASNQPWMAVTGLALLPAAASAHLWLWLMVRVEYKNLREFLTGVVGASGLQRVN</sequence>
<feature type="transmembrane region" description="Helical" evidence="1">
    <location>
        <begin position="7"/>
        <end position="26"/>
    </location>
</feature>
<proteinExistence type="predicted"/>
<keyword evidence="1" id="KW-0812">Transmembrane</keyword>
<feature type="transmembrane region" description="Helical" evidence="1">
    <location>
        <begin position="264"/>
        <end position="285"/>
    </location>
</feature>
<feature type="transmembrane region" description="Helical" evidence="1">
    <location>
        <begin position="166"/>
        <end position="186"/>
    </location>
</feature>
<gene>
    <name evidence="2" type="ORF">TSPGSL018_23318</name>
</gene>
<dbReference type="AlphaFoldDB" id="A0A061QVE8"/>
<feature type="transmembrane region" description="Helical" evidence="1">
    <location>
        <begin position="38"/>
        <end position="59"/>
    </location>
</feature>
<reference evidence="2" key="1">
    <citation type="submission" date="2014-05" db="EMBL/GenBank/DDBJ databases">
        <title>The transcriptome of the halophilic microalga Tetraselmis sp. GSL018 isolated from the Great Salt Lake, Utah.</title>
        <authorList>
            <person name="Jinkerson R.E."/>
            <person name="D'Adamo S."/>
            <person name="Posewitz M.C."/>
        </authorList>
    </citation>
    <scope>NUCLEOTIDE SEQUENCE</scope>
    <source>
        <strain evidence="2">GSL018</strain>
    </source>
</reference>
<protein>
    <submittedName>
        <fullName evidence="2">Uncharacterized protein</fullName>
    </submittedName>
</protein>
<keyword evidence="1" id="KW-0472">Membrane</keyword>
<name>A0A061QVE8_9CHLO</name>
<evidence type="ECO:0000256" key="1">
    <source>
        <dbReference type="SAM" id="Phobius"/>
    </source>
</evidence>